<evidence type="ECO:0000256" key="1">
    <source>
        <dbReference type="SAM" id="SignalP"/>
    </source>
</evidence>
<dbReference type="SUPFAM" id="SSF52096">
    <property type="entry name" value="ClpP/crotonase"/>
    <property type="match status" value="1"/>
</dbReference>
<name>A0AAD7MBD8_MYCRO</name>
<proteinExistence type="predicted"/>
<dbReference type="Gene3D" id="3.90.226.10">
    <property type="entry name" value="2-enoyl-CoA Hydratase, Chain A, domain 1"/>
    <property type="match status" value="1"/>
</dbReference>
<reference evidence="2" key="1">
    <citation type="submission" date="2023-03" db="EMBL/GenBank/DDBJ databases">
        <title>Massive genome expansion in bonnet fungi (Mycena s.s.) driven by repeated elements and novel gene families across ecological guilds.</title>
        <authorList>
            <consortium name="Lawrence Berkeley National Laboratory"/>
            <person name="Harder C.B."/>
            <person name="Miyauchi S."/>
            <person name="Viragh M."/>
            <person name="Kuo A."/>
            <person name="Thoen E."/>
            <person name="Andreopoulos B."/>
            <person name="Lu D."/>
            <person name="Skrede I."/>
            <person name="Drula E."/>
            <person name="Henrissat B."/>
            <person name="Morin E."/>
            <person name="Kohler A."/>
            <person name="Barry K."/>
            <person name="LaButti K."/>
            <person name="Morin E."/>
            <person name="Salamov A."/>
            <person name="Lipzen A."/>
            <person name="Mereny Z."/>
            <person name="Hegedus B."/>
            <person name="Baldrian P."/>
            <person name="Stursova M."/>
            <person name="Weitz H."/>
            <person name="Taylor A."/>
            <person name="Grigoriev I.V."/>
            <person name="Nagy L.G."/>
            <person name="Martin F."/>
            <person name="Kauserud H."/>
        </authorList>
    </citation>
    <scope>NUCLEOTIDE SEQUENCE</scope>
    <source>
        <strain evidence="2">CBHHK067</strain>
    </source>
</reference>
<gene>
    <name evidence="2" type="ORF">B0H17DRAFT_1325061</name>
</gene>
<evidence type="ECO:0008006" key="4">
    <source>
        <dbReference type="Google" id="ProtNLM"/>
    </source>
</evidence>
<dbReference type="EMBL" id="JARKIE010000003">
    <property type="protein sequence ID" value="KAJ7709037.1"/>
    <property type="molecule type" value="Genomic_DNA"/>
</dbReference>
<evidence type="ECO:0000313" key="2">
    <source>
        <dbReference type="EMBL" id="KAJ7709037.1"/>
    </source>
</evidence>
<sequence>MPASTKIFLILAASVGLGHAVDPCTLASSSLWVSSQIAHACELNVPFDKNRSLAVVDSAIKSLQYYSLETWFLRSPNPLIPHNVNIRSLLQDVQHKTSVSAYATDWDFNIAVTDAYNREQDGHTVYVAACTEAFSWNLPFSISTLADQPFDPTAFPIFLVGYDFPNQNRSGLETYYEGIGVHVRPYDGARILTIDGVEAGKYLIDLASESSIYAGLVGGYESLNPRYVRLMSRYSADSSLGLFTQEVGRFGQRSWYPGADSVTIQLQTAQGIDTVTVPWAATFTGSGNTTASFFARTCSLAAEEPPSRSEMRRTSYSGRKAVTAPDAQLPVRASASAGVQDAPQTNYVQPNLTSFGHSITLDLYQLQEHPKVGVVYFEQFEPSIRYDYHTYFDEISETLFTGLTALNKAGVKHVLIEVSGNRGGYIQAGAIALWSLWPHDRYPGFPAVYRTNDLIKRESDAAAATNFTDSEYFYGNYLSQNYAPLTSNKQFMDPPVTNTINGVKDAYSHPFLDNFGNSSKALTKFTVPPFAGKDYVLVSNSICASTCSIFSSYLFQKHGVRSAVFGGTPNATTSQFDGGVKGSEVTNFDAIISELEGAGLQNDKAAPQPLPIRASLSLNFRNTIPYKSKQDGILEYVWEQGTKKYQFTHDQYNKPQKIWEFVAEEFFGMN</sequence>
<dbReference type="PANTHER" id="PTHR37049:SF4">
    <property type="entry name" value="RHODANESE DOMAIN-CONTAINING PROTEIN"/>
    <property type="match status" value="1"/>
</dbReference>
<dbReference type="PANTHER" id="PTHR37049">
    <property type="entry name" value="PEPTIDASE S41 FAMILY PROTEIN"/>
    <property type="match status" value="1"/>
</dbReference>
<dbReference type="InterPro" id="IPR029045">
    <property type="entry name" value="ClpP/crotonase-like_dom_sf"/>
</dbReference>
<dbReference type="Proteomes" id="UP001221757">
    <property type="component" value="Unassembled WGS sequence"/>
</dbReference>
<dbReference type="AlphaFoldDB" id="A0AAD7MBD8"/>
<organism evidence="2 3">
    <name type="scientific">Mycena rosella</name>
    <name type="common">Pink bonnet</name>
    <name type="synonym">Agaricus rosellus</name>
    <dbReference type="NCBI Taxonomy" id="1033263"/>
    <lineage>
        <taxon>Eukaryota</taxon>
        <taxon>Fungi</taxon>
        <taxon>Dikarya</taxon>
        <taxon>Basidiomycota</taxon>
        <taxon>Agaricomycotina</taxon>
        <taxon>Agaricomycetes</taxon>
        <taxon>Agaricomycetidae</taxon>
        <taxon>Agaricales</taxon>
        <taxon>Marasmiineae</taxon>
        <taxon>Mycenaceae</taxon>
        <taxon>Mycena</taxon>
    </lineage>
</organism>
<dbReference type="InterPro" id="IPR052766">
    <property type="entry name" value="S41A_metabolite_peptidase"/>
</dbReference>
<keyword evidence="3" id="KW-1185">Reference proteome</keyword>
<accession>A0AAD7MBD8</accession>
<feature type="chain" id="PRO_5042114679" description="Tail specific protease domain-containing protein" evidence="1">
    <location>
        <begin position="21"/>
        <end position="670"/>
    </location>
</feature>
<comment type="caution">
    <text evidence="2">The sequence shown here is derived from an EMBL/GenBank/DDBJ whole genome shotgun (WGS) entry which is preliminary data.</text>
</comment>
<keyword evidence="1" id="KW-0732">Signal</keyword>
<feature type="signal peptide" evidence="1">
    <location>
        <begin position="1"/>
        <end position="20"/>
    </location>
</feature>
<evidence type="ECO:0000313" key="3">
    <source>
        <dbReference type="Proteomes" id="UP001221757"/>
    </source>
</evidence>
<protein>
    <recommendedName>
        <fullName evidence="4">Tail specific protease domain-containing protein</fullName>
    </recommendedName>
</protein>